<sequence length="329" mass="34524">MGGVAVGVHRIKEQSTVDTESIIKQHLNSNNIFSSGSISQIKPYQLLLTITSPRSLQAKMKTTTSAILSASMLLATAAAAPSSSATYTLKIDSQNPQLKDSTLVLKDDTTANTFPNALGSFSTGEPRYPYTFTVSTVSEADKLYELKYTKQQSHLIVNGHPWAPQLFNVPIGADPIPDSNATVTRNKFLIMEEGAKMLVLSAEDVRGYDGDFMGPGTWRACTSGTIDYQLYFFDGLHDLNLVVEGCETVSLLLEEVKADATTTVVPAPTATGSGFITGVPAPTATGTGTGNTTGTGATPSPSSFPGAASRLGMTGTLMGLAAGAMALLI</sequence>
<dbReference type="EMBL" id="MU005617">
    <property type="protein sequence ID" value="KAF2677843.1"/>
    <property type="molecule type" value="Genomic_DNA"/>
</dbReference>
<evidence type="ECO:0000313" key="3">
    <source>
        <dbReference type="Proteomes" id="UP000799291"/>
    </source>
</evidence>
<protein>
    <submittedName>
        <fullName evidence="2">Uncharacterized protein</fullName>
    </submittedName>
</protein>
<proteinExistence type="predicted"/>
<evidence type="ECO:0000313" key="2">
    <source>
        <dbReference type="EMBL" id="KAF2677843.1"/>
    </source>
</evidence>
<gene>
    <name evidence="2" type="ORF">K458DRAFT_436246</name>
</gene>
<feature type="compositionally biased region" description="Low complexity" evidence="1">
    <location>
        <begin position="276"/>
        <end position="286"/>
    </location>
</feature>
<dbReference type="Proteomes" id="UP000799291">
    <property type="component" value="Unassembled WGS sequence"/>
</dbReference>
<dbReference type="OrthoDB" id="3497702at2759"/>
<organism evidence="2 3">
    <name type="scientific">Lentithecium fluviatile CBS 122367</name>
    <dbReference type="NCBI Taxonomy" id="1168545"/>
    <lineage>
        <taxon>Eukaryota</taxon>
        <taxon>Fungi</taxon>
        <taxon>Dikarya</taxon>
        <taxon>Ascomycota</taxon>
        <taxon>Pezizomycotina</taxon>
        <taxon>Dothideomycetes</taxon>
        <taxon>Pleosporomycetidae</taxon>
        <taxon>Pleosporales</taxon>
        <taxon>Massarineae</taxon>
        <taxon>Lentitheciaceae</taxon>
        <taxon>Lentithecium</taxon>
    </lineage>
</organism>
<name>A0A6G1IIM6_9PLEO</name>
<feature type="region of interest" description="Disordered" evidence="1">
    <location>
        <begin position="276"/>
        <end position="308"/>
    </location>
</feature>
<feature type="compositionally biased region" description="Low complexity" evidence="1">
    <location>
        <begin position="294"/>
        <end position="308"/>
    </location>
</feature>
<evidence type="ECO:0000256" key="1">
    <source>
        <dbReference type="SAM" id="MobiDB-lite"/>
    </source>
</evidence>
<accession>A0A6G1IIM6</accession>
<keyword evidence="3" id="KW-1185">Reference proteome</keyword>
<reference evidence="2" key="1">
    <citation type="journal article" date="2020" name="Stud. Mycol.">
        <title>101 Dothideomycetes genomes: a test case for predicting lifestyles and emergence of pathogens.</title>
        <authorList>
            <person name="Haridas S."/>
            <person name="Albert R."/>
            <person name="Binder M."/>
            <person name="Bloem J."/>
            <person name="Labutti K."/>
            <person name="Salamov A."/>
            <person name="Andreopoulos B."/>
            <person name="Baker S."/>
            <person name="Barry K."/>
            <person name="Bills G."/>
            <person name="Bluhm B."/>
            <person name="Cannon C."/>
            <person name="Castanera R."/>
            <person name="Culley D."/>
            <person name="Daum C."/>
            <person name="Ezra D."/>
            <person name="Gonzalez J."/>
            <person name="Henrissat B."/>
            <person name="Kuo A."/>
            <person name="Liang C."/>
            <person name="Lipzen A."/>
            <person name="Lutzoni F."/>
            <person name="Magnuson J."/>
            <person name="Mondo S."/>
            <person name="Nolan M."/>
            <person name="Ohm R."/>
            <person name="Pangilinan J."/>
            <person name="Park H.-J."/>
            <person name="Ramirez L."/>
            <person name="Alfaro M."/>
            <person name="Sun H."/>
            <person name="Tritt A."/>
            <person name="Yoshinaga Y."/>
            <person name="Zwiers L.-H."/>
            <person name="Turgeon B."/>
            <person name="Goodwin S."/>
            <person name="Spatafora J."/>
            <person name="Crous P."/>
            <person name="Grigoriev I."/>
        </authorList>
    </citation>
    <scope>NUCLEOTIDE SEQUENCE</scope>
    <source>
        <strain evidence="2">CBS 122367</strain>
    </source>
</reference>
<dbReference type="AlphaFoldDB" id="A0A6G1IIM6"/>